<dbReference type="PANTHER" id="PTHR31061">
    <property type="entry name" value="LD22376P"/>
    <property type="match status" value="1"/>
</dbReference>
<dbReference type="PANTHER" id="PTHR31061:SF25">
    <property type="entry name" value="HEPARAN-ALPHA-GLUCOSAMINIDE N-ACETYLTRANSFERASE-LIKE PROTEIN (DUF1624)"/>
    <property type="match status" value="1"/>
</dbReference>
<dbReference type="EMBL" id="QGNW01000232">
    <property type="protein sequence ID" value="RVW83116.1"/>
    <property type="molecule type" value="Genomic_DNA"/>
</dbReference>
<keyword evidence="1" id="KW-0472">Membrane</keyword>
<evidence type="ECO:0000256" key="1">
    <source>
        <dbReference type="SAM" id="Phobius"/>
    </source>
</evidence>
<reference evidence="2 3" key="1">
    <citation type="journal article" date="2018" name="PLoS Genet.">
        <title>Population sequencing reveals clonal diversity and ancestral inbreeding in the grapevine cultivar Chardonnay.</title>
        <authorList>
            <person name="Roach M.J."/>
            <person name="Johnson D.L."/>
            <person name="Bohlmann J."/>
            <person name="van Vuuren H.J."/>
            <person name="Jones S.J."/>
            <person name="Pretorius I.S."/>
            <person name="Schmidt S.A."/>
            <person name="Borneman A.R."/>
        </authorList>
    </citation>
    <scope>NUCLEOTIDE SEQUENCE [LARGE SCALE GENOMIC DNA]</scope>
    <source>
        <strain evidence="3">cv. Chardonnay</strain>
        <tissue evidence="2">Leaf</tissue>
    </source>
</reference>
<comment type="caution">
    <text evidence="2">The sequence shown here is derived from an EMBL/GenBank/DDBJ whole genome shotgun (WGS) entry which is preliminary data.</text>
</comment>
<evidence type="ECO:0000313" key="3">
    <source>
        <dbReference type="Proteomes" id="UP000288805"/>
    </source>
</evidence>
<name>A0A438HF78_VITVI</name>
<gene>
    <name evidence="2" type="ORF">CK203_040788</name>
</gene>
<protein>
    <recommendedName>
        <fullName evidence="4">Heparan-alpha-glucosaminide N-acetyltransferase</fullName>
    </recommendedName>
</protein>
<dbReference type="AlphaFoldDB" id="A0A438HF78"/>
<evidence type="ECO:0000313" key="2">
    <source>
        <dbReference type="EMBL" id="RVW83116.1"/>
    </source>
</evidence>
<dbReference type="Proteomes" id="UP000288805">
    <property type="component" value="Unassembled WGS sequence"/>
</dbReference>
<keyword evidence="1" id="KW-0812">Transmembrane</keyword>
<organism evidence="2 3">
    <name type="scientific">Vitis vinifera</name>
    <name type="common">Grape</name>
    <dbReference type="NCBI Taxonomy" id="29760"/>
    <lineage>
        <taxon>Eukaryota</taxon>
        <taxon>Viridiplantae</taxon>
        <taxon>Streptophyta</taxon>
        <taxon>Embryophyta</taxon>
        <taxon>Tracheophyta</taxon>
        <taxon>Spermatophyta</taxon>
        <taxon>Magnoliopsida</taxon>
        <taxon>eudicotyledons</taxon>
        <taxon>Gunneridae</taxon>
        <taxon>Pentapetalae</taxon>
        <taxon>rosids</taxon>
        <taxon>Vitales</taxon>
        <taxon>Vitaceae</taxon>
        <taxon>Viteae</taxon>
        <taxon>Vitis</taxon>
    </lineage>
</organism>
<accession>A0A438HF78</accession>
<proteinExistence type="predicted"/>
<feature type="transmembrane region" description="Helical" evidence="1">
    <location>
        <begin position="36"/>
        <end position="57"/>
    </location>
</feature>
<evidence type="ECO:0008006" key="4">
    <source>
        <dbReference type="Google" id="ProtNLM"/>
    </source>
</evidence>
<sequence length="105" mass="11482">MYPVGFSLLMILVDDAGGEWPMIGHAPWNGCNLADFVMPFFLFIVGVAIALALKIALWPSKGDPQDFEAPLLGAPVTRNVAFPDREKRQSGIHIPNQPCEDYVVG</sequence>
<keyword evidence="1" id="KW-1133">Transmembrane helix</keyword>